<proteinExistence type="predicted"/>
<dbReference type="SUPFAM" id="SSF82199">
    <property type="entry name" value="SET domain"/>
    <property type="match status" value="1"/>
</dbReference>
<accession>A0A1E3I7F2</accession>
<sequence length="559" mass="61148">MPPAAGVCIGARNGIILFVCPSVLYLSICSCPGRLLYHAPVPPLLPVCGIMTCPPPSKQRLCEWLTARGGYMSPGIAIAEMEDGSGWKIVAGRDMLPGELLLSVPKASILSARTTSLPVQAMQLIEAATPHSILVLSFCLLHELRMGAQSKFYGYLQSLPRDMASALPVFWSLDGSSSDGQRALPWLQGTEAAREMVTKGRSGLGMADMKSLYASLAHHIPPTPNHPNASPFTSFAHAYSLASSRAFLVDDYHRVAMCPMADVLNHSSDPHTCLASDDFVCPSCGSLKPCSHDASSQKAGVPGRLAHLDLRERAQLEDEVDCVEMRLEKHLDEGEEVLNTYGAAGDGKLLVDWGFVAGEFADPGLTWTFEELAELSATGMGDYLEMCAEISRLDPRFPDLDDEDRLLCSQVSRRPDMCNLDQSGRLSINIFGILWLQQTRVEGSRISSQIKDQIVADVTILERSWSALAQDTPLSKIPANVVSVANAVYQLLTKRLSGMHCPDASLEELFDLRDNLDKENDRRQILAITLAANEKSLLLMTIGRWREWINAYTSGVIYK</sequence>
<dbReference type="AlphaFoldDB" id="A0A1E3I7F2"/>
<dbReference type="InterPro" id="IPR050600">
    <property type="entry name" value="SETD3_SETD6_MTase"/>
</dbReference>
<dbReference type="RefSeq" id="XP_018998436.1">
    <property type="nucleotide sequence ID" value="XM_019133731.1"/>
</dbReference>
<dbReference type="GeneID" id="30151849"/>
<dbReference type="Gene3D" id="3.90.1410.10">
    <property type="entry name" value="set domain protein methyltransferase, domain 1"/>
    <property type="match status" value="1"/>
</dbReference>
<dbReference type="PANTHER" id="PTHR13271:SF34">
    <property type="entry name" value="N-LYSINE METHYLTRANSFERASE SETD6"/>
    <property type="match status" value="1"/>
</dbReference>
<dbReference type="OrthoDB" id="441812at2759"/>
<comment type="caution">
    <text evidence="2">The sequence shown here is derived from an EMBL/GenBank/DDBJ whole genome shotgun (WGS) entry which is preliminary data.</text>
</comment>
<dbReference type="Proteomes" id="UP000094065">
    <property type="component" value="Unassembled WGS sequence"/>
</dbReference>
<dbReference type="CDD" id="cd10527">
    <property type="entry name" value="SET_LSMT"/>
    <property type="match status" value="1"/>
</dbReference>
<dbReference type="GO" id="GO:0016279">
    <property type="term" value="F:protein-lysine N-methyltransferase activity"/>
    <property type="evidence" value="ECO:0007669"/>
    <property type="project" value="TreeGrafter"/>
</dbReference>
<gene>
    <name evidence="2" type="ORF">L202_00540</name>
</gene>
<dbReference type="STRING" id="1295533.A0A1E3I7F2"/>
<evidence type="ECO:0000259" key="1">
    <source>
        <dbReference type="PROSITE" id="PS50280"/>
    </source>
</evidence>
<protein>
    <recommendedName>
        <fullName evidence="1">SET domain-containing protein</fullName>
    </recommendedName>
</protein>
<dbReference type="PROSITE" id="PS50280">
    <property type="entry name" value="SET"/>
    <property type="match status" value="1"/>
</dbReference>
<reference evidence="2 3" key="1">
    <citation type="submission" date="2016-06" db="EMBL/GenBank/DDBJ databases">
        <title>Evolution of pathogenesis and genome organization in the Tremellales.</title>
        <authorList>
            <person name="Cuomo C."/>
            <person name="Litvintseva A."/>
            <person name="Heitman J."/>
            <person name="Chen Y."/>
            <person name="Sun S."/>
            <person name="Springer D."/>
            <person name="Dromer F."/>
            <person name="Young S."/>
            <person name="Zeng Q."/>
            <person name="Chapman S."/>
            <person name="Gujja S."/>
            <person name="Saif S."/>
            <person name="Birren B."/>
        </authorList>
    </citation>
    <scope>NUCLEOTIDE SEQUENCE [LARGE SCALE GENOMIC DNA]</scope>
    <source>
        <strain evidence="2 3">CBS 6039</strain>
    </source>
</reference>
<keyword evidence="3" id="KW-1185">Reference proteome</keyword>
<evidence type="ECO:0000313" key="2">
    <source>
        <dbReference type="EMBL" id="ODN84633.1"/>
    </source>
</evidence>
<name>A0A1E3I7F2_9TREE</name>
<dbReference type="InterPro" id="IPR001214">
    <property type="entry name" value="SET_dom"/>
</dbReference>
<feature type="domain" description="SET" evidence="1">
    <location>
        <begin position="74"/>
        <end position="342"/>
    </location>
</feature>
<dbReference type="GO" id="GO:0005634">
    <property type="term" value="C:nucleus"/>
    <property type="evidence" value="ECO:0007669"/>
    <property type="project" value="TreeGrafter"/>
</dbReference>
<organism evidence="2 3">
    <name type="scientific">Cryptococcus amylolentus CBS 6039</name>
    <dbReference type="NCBI Taxonomy" id="1295533"/>
    <lineage>
        <taxon>Eukaryota</taxon>
        <taxon>Fungi</taxon>
        <taxon>Dikarya</taxon>
        <taxon>Basidiomycota</taxon>
        <taxon>Agaricomycotina</taxon>
        <taxon>Tremellomycetes</taxon>
        <taxon>Tremellales</taxon>
        <taxon>Cryptococcaceae</taxon>
        <taxon>Cryptococcus</taxon>
    </lineage>
</organism>
<evidence type="ECO:0000313" key="3">
    <source>
        <dbReference type="Proteomes" id="UP000094065"/>
    </source>
</evidence>
<dbReference type="InterPro" id="IPR046341">
    <property type="entry name" value="SET_dom_sf"/>
</dbReference>
<dbReference type="EMBL" id="AWGJ01000001">
    <property type="protein sequence ID" value="ODN84633.1"/>
    <property type="molecule type" value="Genomic_DNA"/>
</dbReference>
<dbReference type="PANTHER" id="PTHR13271">
    <property type="entry name" value="UNCHARACTERIZED PUTATIVE METHYLTRANSFERASE"/>
    <property type="match status" value="1"/>
</dbReference>